<protein>
    <recommendedName>
        <fullName evidence="2">Transposase-associated domain-containing protein</fullName>
    </recommendedName>
</protein>
<dbReference type="STRING" id="35608.A0A2U1KIR0"/>
<dbReference type="AlphaFoldDB" id="A0A2U1KIR0"/>
<dbReference type="Proteomes" id="UP000245207">
    <property type="component" value="Unassembled WGS sequence"/>
</dbReference>
<evidence type="ECO:0000259" key="2">
    <source>
        <dbReference type="Pfam" id="PF13963"/>
    </source>
</evidence>
<gene>
    <name evidence="3" type="ORF">CTI12_AA598680</name>
</gene>
<organism evidence="3 4">
    <name type="scientific">Artemisia annua</name>
    <name type="common">Sweet wormwood</name>
    <dbReference type="NCBI Taxonomy" id="35608"/>
    <lineage>
        <taxon>Eukaryota</taxon>
        <taxon>Viridiplantae</taxon>
        <taxon>Streptophyta</taxon>
        <taxon>Embryophyta</taxon>
        <taxon>Tracheophyta</taxon>
        <taxon>Spermatophyta</taxon>
        <taxon>Magnoliopsida</taxon>
        <taxon>eudicotyledons</taxon>
        <taxon>Gunneridae</taxon>
        <taxon>Pentapetalae</taxon>
        <taxon>asterids</taxon>
        <taxon>campanulids</taxon>
        <taxon>Asterales</taxon>
        <taxon>Asteraceae</taxon>
        <taxon>Asteroideae</taxon>
        <taxon>Anthemideae</taxon>
        <taxon>Artemisiinae</taxon>
        <taxon>Artemisia</taxon>
    </lineage>
</organism>
<reference evidence="3 4" key="1">
    <citation type="journal article" date="2018" name="Mol. Plant">
        <title>The genome of Artemisia annua provides insight into the evolution of Asteraceae family and artemisinin biosynthesis.</title>
        <authorList>
            <person name="Shen Q."/>
            <person name="Zhang L."/>
            <person name="Liao Z."/>
            <person name="Wang S."/>
            <person name="Yan T."/>
            <person name="Shi P."/>
            <person name="Liu M."/>
            <person name="Fu X."/>
            <person name="Pan Q."/>
            <person name="Wang Y."/>
            <person name="Lv Z."/>
            <person name="Lu X."/>
            <person name="Zhang F."/>
            <person name="Jiang W."/>
            <person name="Ma Y."/>
            <person name="Chen M."/>
            <person name="Hao X."/>
            <person name="Li L."/>
            <person name="Tang Y."/>
            <person name="Lv G."/>
            <person name="Zhou Y."/>
            <person name="Sun X."/>
            <person name="Brodelius P.E."/>
            <person name="Rose J.K.C."/>
            <person name="Tang K."/>
        </authorList>
    </citation>
    <scope>NUCLEOTIDE SEQUENCE [LARGE SCALE GENOMIC DNA]</scope>
    <source>
        <strain evidence="4">cv. Huhao1</strain>
        <tissue evidence="3">Leaf</tissue>
    </source>
</reference>
<evidence type="ECO:0000313" key="3">
    <source>
        <dbReference type="EMBL" id="PWA36553.1"/>
    </source>
</evidence>
<feature type="domain" description="Transposase-associated" evidence="2">
    <location>
        <begin position="3"/>
        <end position="74"/>
    </location>
</feature>
<name>A0A2U1KIR0_ARTAN</name>
<comment type="caution">
    <text evidence="3">The sequence shown here is derived from an EMBL/GenBank/DDBJ whole genome shotgun (WGS) entry which is preliminary data.</text>
</comment>
<proteinExistence type="predicted"/>
<dbReference type="EMBL" id="PKPP01018006">
    <property type="protein sequence ID" value="PWA36553.1"/>
    <property type="molecule type" value="Genomic_DNA"/>
</dbReference>
<dbReference type="Pfam" id="PF13963">
    <property type="entry name" value="Transpos_assoc"/>
    <property type="match status" value="1"/>
</dbReference>
<dbReference type="InterPro" id="IPR029480">
    <property type="entry name" value="Transpos_assoc"/>
</dbReference>
<evidence type="ECO:0000313" key="4">
    <source>
        <dbReference type="Proteomes" id="UP000245207"/>
    </source>
</evidence>
<feature type="compositionally biased region" description="Acidic residues" evidence="1">
    <location>
        <begin position="113"/>
        <end position="166"/>
    </location>
</feature>
<feature type="region of interest" description="Disordered" evidence="1">
    <location>
        <begin position="108"/>
        <end position="184"/>
    </location>
</feature>
<accession>A0A2U1KIR0</accession>
<evidence type="ECO:0000256" key="1">
    <source>
        <dbReference type="SAM" id="MobiDB-lite"/>
    </source>
</evidence>
<dbReference type="OrthoDB" id="1395387at2759"/>
<sequence>MDKSWMKAHITTKTFKDGVKSFINFARIGAIKGEISCPCNKCGNEGWFLVDVVHHHILRHGFCSGYTLWTLHGELDTTPPISQPTSVLETSPVIDDIRGLVRDALGVNSLDSNSEESSESTLEGDSEGDSEGDVEGDIEGDSEGDSEGDNEEDSEEDIEEGYEEDIGERPRVAPNSQQRKRGDEDIRYKKLLEECEKELYPGCNQLPPDLILKANLNDCSQLPPDLVLKANLNDCSQLPPDLVLKANLNGKGK</sequence>
<keyword evidence="4" id="KW-1185">Reference proteome</keyword>